<evidence type="ECO:0000256" key="2">
    <source>
        <dbReference type="ARBA" id="ARBA00022692"/>
    </source>
</evidence>
<dbReference type="RefSeq" id="WP_167261566.1">
    <property type="nucleotide sequence ID" value="NZ_JAUSTQ010000006.1"/>
</dbReference>
<evidence type="ECO:0000256" key="4">
    <source>
        <dbReference type="ARBA" id="ARBA00023136"/>
    </source>
</evidence>
<organism evidence="6 7">
    <name type="scientific">Alkalibacillus salilacus</name>
    <dbReference type="NCBI Taxonomy" id="284582"/>
    <lineage>
        <taxon>Bacteria</taxon>
        <taxon>Bacillati</taxon>
        <taxon>Bacillota</taxon>
        <taxon>Bacilli</taxon>
        <taxon>Bacillales</taxon>
        <taxon>Bacillaceae</taxon>
        <taxon>Alkalibacillus</taxon>
    </lineage>
</organism>
<evidence type="ECO:0000256" key="3">
    <source>
        <dbReference type="ARBA" id="ARBA00022989"/>
    </source>
</evidence>
<feature type="transmembrane region" description="Helical" evidence="5">
    <location>
        <begin position="39"/>
        <end position="61"/>
    </location>
</feature>
<dbReference type="Pfam" id="PF11023">
    <property type="entry name" value="DUF2614"/>
    <property type="match status" value="1"/>
</dbReference>
<dbReference type="InterPro" id="IPR020912">
    <property type="entry name" value="UPF0295"/>
</dbReference>
<evidence type="ECO:0000313" key="6">
    <source>
        <dbReference type="EMBL" id="MDQ0159844.1"/>
    </source>
</evidence>
<evidence type="ECO:0000256" key="1">
    <source>
        <dbReference type="ARBA" id="ARBA00022475"/>
    </source>
</evidence>
<reference evidence="6 7" key="1">
    <citation type="submission" date="2023-07" db="EMBL/GenBank/DDBJ databases">
        <title>Genomic Encyclopedia of Type Strains, Phase IV (KMG-IV): sequencing the most valuable type-strain genomes for metagenomic binning, comparative biology and taxonomic classification.</title>
        <authorList>
            <person name="Goeker M."/>
        </authorList>
    </citation>
    <scope>NUCLEOTIDE SEQUENCE [LARGE SCALE GENOMIC DNA]</scope>
    <source>
        <strain evidence="6 7">DSM 16460</strain>
    </source>
</reference>
<comment type="similarity">
    <text evidence="5">Belongs to the UPF0295 family.</text>
</comment>
<name>A0ABT9VG16_9BACI</name>
<keyword evidence="2 5" id="KW-0812">Transmembrane</keyword>
<dbReference type="NCBIfam" id="NF002796">
    <property type="entry name" value="PRK02935.1"/>
    <property type="match status" value="1"/>
</dbReference>
<keyword evidence="4 5" id="KW-0472">Membrane</keyword>
<protein>
    <recommendedName>
        <fullName evidence="5">UPF0295 protein J2S77_001830</fullName>
    </recommendedName>
</protein>
<keyword evidence="7" id="KW-1185">Reference proteome</keyword>
<accession>A0ABT9VG16</accession>
<keyword evidence="1 5" id="KW-1003">Cell membrane</keyword>
<dbReference type="EMBL" id="JAUSTQ010000006">
    <property type="protein sequence ID" value="MDQ0159844.1"/>
    <property type="molecule type" value="Genomic_DNA"/>
</dbReference>
<comment type="caution">
    <text evidence="6">The sequence shown here is derived from an EMBL/GenBank/DDBJ whole genome shotgun (WGS) entry which is preliminary data.</text>
</comment>
<feature type="transmembrane region" description="Helical" evidence="5">
    <location>
        <begin position="12"/>
        <end position="33"/>
    </location>
</feature>
<keyword evidence="3 5" id="KW-1133">Transmembrane helix</keyword>
<gene>
    <name evidence="6" type="ORF">J2S77_001830</name>
</gene>
<dbReference type="Proteomes" id="UP001224359">
    <property type="component" value="Unassembled WGS sequence"/>
</dbReference>
<evidence type="ECO:0000256" key="5">
    <source>
        <dbReference type="HAMAP-Rule" id="MF_01502"/>
    </source>
</evidence>
<evidence type="ECO:0000313" key="7">
    <source>
        <dbReference type="Proteomes" id="UP001224359"/>
    </source>
</evidence>
<dbReference type="HAMAP" id="MF_01502">
    <property type="entry name" value="UPF0295"/>
    <property type="match status" value="1"/>
</dbReference>
<sequence>MALKYSNKINKIRSIALGLVFAGMIIMYIGLFFRETEWLMLSFMILGVLAIGLSTVIYFWIGMLSTRAVPVECPSCGKQTKMLGRVDACMFCKEPLTLDKDLEGKEFDEKYNSKQYQKEQES</sequence>
<proteinExistence type="inferred from homology"/>
<comment type="subcellular location">
    <subcellularLocation>
        <location evidence="5">Cell membrane</location>
        <topology evidence="5">Multi-pass membrane protein</topology>
    </subcellularLocation>
</comment>